<gene>
    <name evidence="1" type="ORF">Pyn_04022</name>
</gene>
<dbReference type="AlphaFoldDB" id="A0A314XTU4"/>
<comment type="caution">
    <text evidence="1">The sequence shown here is derived from an EMBL/GenBank/DDBJ whole genome shotgun (WGS) entry which is preliminary data.</text>
</comment>
<dbReference type="Proteomes" id="UP000250321">
    <property type="component" value="Unassembled WGS sequence"/>
</dbReference>
<organism evidence="1 2">
    <name type="scientific">Prunus yedoensis var. nudiflora</name>
    <dbReference type="NCBI Taxonomy" id="2094558"/>
    <lineage>
        <taxon>Eukaryota</taxon>
        <taxon>Viridiplantae</taxon>
        <taxon>Streptophyta</taxon>
        <taxon>Embryophyta</taxon>
        <taxon>Tracheophyta</taxon>
        <taxon>Spermatophyta</taxon>
        <taxon>Magnoliopsida</taxon>
        <taxon>eudicotyledons</taxon>
        <taxon>Gunneridae</taxon>
        <taxon>Pentapetalae</taxon>
        <taxon>rosids</taxon>
        <taxon>fabids</taxon>
        <taxon>Rosales</taxon>
        <taxon>Rosaceae</taxon>
        <taxon>Amygdaloideae</taxon>
        <taxon>Amygdaleae</taxon>
        <taxon>Prunus</taxon>
    </lineage>
</organism>
<protein>
    <submittedName>
        <fullName evidence="1">Uncharacterized protein</fullName>
    </submittedName>
</protein>
<evidence type="ECO:0000313" key="2">
    <source>
        <dbReference type="Proteomes" id="UP000250321"/>
    </source>
</evidence>
<accession>A0A314XTU4</accession>
<name>A0A314XTU4_PRUYE</name>
<dbReference type="EMBL" id="PJQY01002160">
    <property type="protein sequence ID" value="PQP95948.1"/>
    <property type="molecule type" value="Genomic_DNA"/>
</dbReference>
<sequence length="187" mass="20928">MRHIPYLSTFLNKLISQQPATCQLPYKDNQSQPFPFHHVSESPYLSNTSTRQHHSVKGADQLDPAALRLSTCAPRFSLSIPSFMRRGPRVLPNSDTWRLWTMPRSTTVMGIRGVERTVEIRGVTARSLTTRPYAGARLSERQSSPPIRCYLRMPGADTCPILSSPCTCATWRALNLRACSVGTNKSP</sequence>
<evidence type="ECO:0000313" key="1">
    <source>
        <dbReference type="EMBL" id="PQP95948.1"/>
    </source>
</evidence>
<proteinExistence type="predicted"/>
<reference evidence="1 2" key="1">
    <citation type="submission" date="2018-02" db="EMBL/GenBank/DDBJ databases">
        <title>Draft genome of wild Prunus yedoensis var. nudiflora.</title>
        <authorList>
            <person name="Baek S."/>
            <person name="Kim J.-H."/>
            <person name="Choi K."/>
            <person name="Kim G.-B."/>
            <person name="Cho A."/>
            <person name="Jang H."/>
            <person name="Shin C.-H."/>
            <person name="Yu H.-J."/>
            <person name="Mun J.-H."/>
        </authorList>
    </citation>
    <scope>NUCLEOTIDE SEQUENCE [LARGE SCALE GENOMIC DNA]</scope>
    <source>
        <strain evidence="2">cv. Jeju island</strain>
        <tissue evidence="1">Leaf</tissue>
    </source>
</reference>
<keyword evidence="2" id="KW-1185">Reference proteome</keyword>